<dbReference type="Pfam" id="PF13407">
    <property type="entry name" value="Peripla_BP_4"/>
    <property type="match status" value="1"/>
</dbReference>
<evidence type="ECO:0000256" key="2">
    <source>
        <dbReference type="ARBA" id="ARBA00007639"/>
    </source>
</evidence>
<feature type="region of interest" description="Disordered" evidence="4">
    <location>
        <begin position="30"/>
        <end position="60"/>
    </location>
</feature>
<evidence type="ECO:0000256" key="3">
    <source>
        <dbReference type="ARBA" id="ARBA00022729"/>
    </source>
</evidence>
<evidence type="ECO:0000256" key="5">
    <source>
        <dbReference type="SAM" id="SignalP"/>
    </source>
</evidence>
<dbReference type="CDD" id="cd19996">
    <property type="entry name" value="PBP1_ABC_sugar_binding-like"/>
    <property type="match status" value="1"/>
</dbReference>
<proteinExistence type="inferred from homology"/>
<gene>
    <name evidence="7" type="ORF">QYE77_11765</name>
</gene>
<dbReference type="Proteomes" id="UP001254165">
    <property type="component" value="Unassembled WGS sequence"/>
</dbReference>
<evidence type="ECO:0000259" key="6">
    <source>
        <dbReference type="Pfam" id="PF13407"/>
    </source>
</evidence>
<dbReference type="PROSITE" id="PS51257">
    <property type="entry name" value="PROKAR_LIPOPROTEIN"/>
    <property type="match status" value="1"/>
</dbReference>
<comment type="caution">
    <text evidence="7">The sequence shown here is derived from an EMBL/GenBank/DDBJ whole genome shotgun (WGS) entry which is preliminary data.</text>
</comment>
<comment type="subcellular location">
    <subcellularLocation>
        <location evidence="1">Cell envelope</location>
    </subcellularLocation>
</comment>
<dbReference type="InterPro" id="IPR025997">
    <property type="entry name" value="SBP_2_dom"/>
</dbReference>
<organism evidence="7 8">
    <name type="scientific">Thermanaerothrix solaris</name>
    <dbReference type="NCBI Taxonomy" id="3058434"/>
    <lineage>
        <taxon>Bacteria</taxon>
        <taxon>Bacillati</taxon>
        <taxon>Chloroflexota</taxon>
        <taxon>Anaerolineae</taxon>
        <taxon>Anaerolineales</taxon>
        <taxon>Anaerolineaceae</taxon>
        <taxon>Thermanaerothrix</taxon>
    </lineage>
</organism>
<name>A0ABU3NSY1_9CHLR</name>
<dbReference type="SUPFAM" id="SSF53822">
    <property type="entry name" value="Periplasmic binding protein-like I"/>
    <property type="match status" value="1"/>
</dbReference>
<dbReference type="RefSeq" id="WP_315625615.1">
    <property type="nucleotide sequence ID" value="NZ_JAUHMF010000002.1"/>
</dbReference>
<reference evidence="7 8" key="1">
    <citation type="submission" date="2023-07" db="EMBL/GenBank/DDBJ databases">
        <title>Novel species of Thermanaerothrix with wide hydrolytic capabilities.</title>
        <authorList>
            <person name="Zayulina K.S."/>
            <person name="Podosokorskaya O.A."/>
            <person name="Elcheninov A.G."/>
        </authorList>
    </citation>
    <scope>NUCLEOTIDE SEQUENCE [LARGE SCALE GENOMIC DNA]</scope>
    <source>
        <strain evidence="7 8">4228-RoL</strain>
    </source>
</reference>
<evidence type="ECO:0000256" key="4">
    <source>
        <dbReference type="SAM" id="MobiDB-lite"/>
    </source>
</evidence>
<feature type="domain" description="Periplasmic binding protein" evidence="6">
    <location>
        <begin position="130"/>
        <end position="383"/>
    </location>
</feature>
<keyword evidence="3 5" id="KW-0732">Signal</keyword>
<comment type="similarity">
    <text evidence="2">Belongs to the bacterial solute-binding protein 2 family.</text>
</comment>
<keyword evidence="8" id="KW-1185">Reference proteome</keyword>
<accession>A0ABU3NSY1</accession>
<evidence type="ECO:0000313" key="8">
    <source>
        <dbReference type="Proteomes" id="UP001254165"/>
    </source>
</evidence>
<feature type="chain" id="PRO_5046746656" evidence="5">
    <location>
        <begin position="27"/>
        <end position="432"/>
    </location>
</feature>
<dbReference type="InterPro" id="IPR028082">
    <property type="entry name" value="Peripla_BP_I"/>
</dbReference>
<dbReference type="PANTHER" id="PTHR46847">
    <property type="entry name" value="D-ALLOSE-BINDING PERIPLASMIC PROTEIN-RELATED"/>
    <property type="match status" value="1"/>
</dbReference>
<evidence type="ECO:0000313" key="7">
    <source>
        <dbReference type="EMBL" id="MDT8898941.1"/>
    </source>
</evidence>
<sequence length="432" mass="46939">MFRKSLYTFLFVVLTASLLLSACSQAGTNTPAVTEPAAPAATEAAAPAATEPAAPAATEPAAPAATESVFTIPTIFPSTSSFFNADEFRRQMELLTIPPEGPADKPWEQAIAPDWVDTSAYKKDGPYTICFSNAGLFNPWRVVGFTTMKEEVKLHSDIKDFIVYDAGGKDEKQIADIEDALASGKCDILIVSPMTTEALTPIVEKASKQVPTIVFDRGVATDAPITFIAPIGGYAFGAQAANFIVQNLPKDGKVLALRISPGVDVLETRWAAAEQIFKANNINVIGVEFTGDDRAKAKSIVNDYLDRYGSIDAVWMDAGATSVAVIEAFEERGLPIPIITGEDQQDFLVKWKETGMKAIAPTYPTFQWRTAIIAALKILKGEKVPHRWVLPQPTITAETLDKYIRYNMPPQHYSMCGCEEMPTYPEAWGGTK</sequence>
<dbReference type="Gene3D" id="3.40.50.2300">
    <property type="match status" value="2"/>
</dbReference>
<protein>
    <submittedName>
        <fullName evidence="7">ABC transporter substrate-binding protein</fullName>
    </submittedName>
</protein>
<feature type="signal peptide" evidence="5">
    <location>
        <begin position="1"/>
        <end position="26"/>
    </location>
</feature>
<dbReference type="EMBL" id="JAUHMF010000002">
    <property type="protein sequence ID" value="MDT8898941.1"/>
    <property type="molecule type" value="Genomic_DNA"/>
</dbReference>
<evidence type="ECO:0000256" key="1">
    <source>
        <dbReference type="ARBA" id="ARBA00004196"/>
    </source>
</evidence>
<dbReference type="PANTHER" id="PTHR46847:SF1">
    <property type="entry name" value="D-ALLOSE-BINDING PERIPLASMIC PROTEIN-RELATED"/>
    <property type="match status" value="1"/>
</dbReference>